<protein>
    <submittedName>
        <fullName evidence="2">FAD/NAD(P)-binding protein</fullName>
    </submittedName>
</protein>
<organism evidence="2 3">
    <name type="scientific">Sphingomonas humi</name>
    <dbReference type="NCBI Taxonomy" id="335630"/>
    <lineage>
        <taxon>Bacteria</taxon>
        <taxon>Pseudomonadati</taxon>
        <taxon>Pseudomonadota</taxon>
        <taxon>Alphaproteobacteria</taxon>
        <taxon>Sphingomonadales</taxon>
        <taxon>Sphingomonadaceae</taxon>
        <taxon>Sphingomonas</taxon>
    </lineage>
</organism>
<evidence type="ECO:0000259" key="1">
    <source>
        <dbReference type="Pfam" id="PF13454"/>
    </source>
</evidence>
<dbReference type="InterPro" id="IPR052189">
    <property type="entry name" value="L-asp_N-monooxygenase_NS-form"/>
</dbReference>
<dbReference type="InterPro" id="IPR038732">
    <property type="entry name" value="HpyO/CreE_NAD-binding"/>
</dbReference>
<dbReference type="Pfam" id="PF13454">
    <property type="entry name" value="NAD_binding_9"/>
    <property type="match status" value="1"/>
</dbReference>
<comment type="caution">
    <text evidence="2">The sequence shown here is derived from an EMBL/GenBank/DDBJ whole genome shotgun (WGS) entry which is preliminary data.</text>
</comment>
<evidence type="ECO:0000313" key="2">
    <source>
        <dbReference type="EMBL" id="GAA4007984.1"/>
    </source>
</evidence>
<dbReference type="InterPro" id="IPR036188">
    <property type="entry name" value="FAD/NAD-bd_sf"/>
</dbReference>
<feature type="domain" description="FAD-dependent urate hydroxylase HpyO/Asp monooxygenase CreE-like FAD/NAD(P)-binding" evidence="1">
    <location>
        <begin position="11"/>
        <end position="124"/>
    </location>
</feature>
<proteinExistence type="predicted"/>
<evidence type="ECO:0000313" key="3">
    <source>
        <dbReference type="Proteomes" id="UP001501310"/>
    </source>
</evidence>
<dbReference type="Gene3D" id="3.50.50.60">
    <property type="entry name" value="FAD/NAD(P)-binding domain"/>
    <property type="match status" value="1"/>
</dbReference>
<dbReference type="SUPFAM" id="SSF51905">
    <property type="entry name" value="FAD/NAD(P)-binding domain"/>
    <property type="match status" value="1"/>
</dbReference>
<dbReference type="PANTHER" id="PTHR40254:SF1">
    <property type="entry name" value="BLR0577 PROTEIN"/>
    <property type="match status" value="1"/>
</dbReference>
<accession>A0ABP7S874</accession>
<dbReference type="PANTHER" id="PTHR40254">
    <property type="entry name" value="BLR0577 PROTEIN"/>
    <property type="match status" value="1"/>
</dbReference>
<name>A0ABP7S874_9SPHN</name>
<keyword evidence="3" id="KW-1185">Reference proteome</keyword>
<dbReference type="EMBL" id="BAAAZD010000002">
    <property type="protein sequence ID" value="GAA4007984.1"/>
    <property type="molecule type" value="Genomic_DNA"/>
</dbReference>
<gene>
    <name evidence="2" type="ORF">GCM10022211_21740</name>
</gene>
<dbReference type="Proteomes" id="UP001501310">
    <property type="component" value="Unassembled WGS sequence"/>
</dbReference>
<reference evidence="3" key="1">
    <citation type="journal article" date="2019" name="Int. J. Syst. Evol. Microbiol.">
        <title>The Global Catalogue of Microorganisms (GCM) 10K type strain sequencing project: providing services to taxonomists for standard genome sequencing and annotation.</title>
        <authorList>
            <consortium name="The Broad Institute Genomics Platform"/>
            <consortium name="The Broad Institute Genome Sequencing Center for Infectious Disease"/>
            <person name="Wu L."/>
            <person name="Ma J."/>
        </authorList>
    </citation>
    <scope>NUCLEOTIDE SEQUENCE [LARGE SCALE GENOMIC DNA]</scope>
    <source>
        <strain evidence="3">JCM 16603</strain>
    </source>
</reference>
<sequence length="418" mass="44873">MTAAHLSARGIPALLIDTAERFGRGLAYSTRQPVHILNVVTAKMSAWPADPAHFATWSGDDGTTFAERREFGRYVEEQLAAAPLVKRAGGMAVDAERDEGGWTVTLSDGAKVAASALVLALGNQPPAPFPGSDGLPEQRFVNNPWSDAAEVAIARAAESQSDVLILGTGLTMIDVVLSLAAAGHEGRITAVSRRGLVPRAHVSPPGAPSPVSLEEVPLGSLMALWRWLRIRSAEVGFRAAVDAIRPHSLAIWRSLPHADRRRFLRHARPQWDVHRHRIAPQVAEQIKGMIAAGQLDIIAGRVASMQASADELEISIARRDGRESVRRVATAFNCTGPLGDIRRTADPLLRALLADGEISFDSLSLGLEVDERSKAGPSLWALGPLTKGMYWEIVAVPDIRGQAEAVASDIHKELLSHG</sequence>